<evidence type="ECO:0000313" key="2">
    <source>
        <dbReference type="Proteomes" id="UP000520198"/>
    </source>
</evidence>
<sequence>MTDPFTLQRFVDAQDRVYAAALDELRRGRKETHWMWFVFPQLAGLGHSPMAQRYAIANLPEARAYLAHPILGARLIDCTETVNGITGRSAHEIFSSPDDMKFRSSMTLFSKASAAGSVFNQALKLYFAGEMDRRTLDLLGQPQA</sequence>
<gene>
    <name evidence="1" type="ORF">HT585_01960</name>
</gene>
<dbReference type="AlphaFoldDB" id="A0A7Y6UKT2"/>
<dbReference type="InterPro" id="IPR014937">
    <property type="entry name" value="DUF1810"/>
</dbReference>
<dbReference type="Pfam" id="PF08837">
    <property type="entry name" value="DUF1810"/>
    <property type="match status" value="1"/>
</dbReference>
<dbReference type="Proteomes" id="UP000520198">
    <property type="component" value="Unassembled WGS sequence"/>
</dbReference>
<reference evidence="1 2" key="1">
    <citation type="submission" date="2020-06" db="EMBL/GenBank/DDBJ databases">
        <authorList>
            <person name="Grouzdev D.S."/>
        </authorList>
    </citation>
    <scope>NUCLEOTIDE SEQUENCE [LARGE SCALE GENOMIC DNA]</scope>
    <source>
        <strain evidence="1 2">HO-A22</strain>
    </source>
</reference>
<keyword evidence="2" id="KW-1185">Reference proteome</keyword>
<comment type="caution">
    <text evidence="1">The sequence shown here is derived from an EMBL/GenBank/DDBJ whole genome shotgun (WGS) entry which is preliminary data.</text>
</comment>
<dbReference type="Gene3D" id="1.25.40.380">
    <property type="entry name" value="Protein of unknown function DUF1810"/>
    <property type="match status" value="1"/>
</dbReference>
<name>A0A7Y6UKT2_9HYPH</name>
<dbReference type="PIRSF" id="PIRSF008546">
    <property type="entry name" value="UCP008546"/>
    <property type="match status" value="1"/>
</dbReference>
<protein>
    <submittedName>
        <fullName evidence="1">DUF1810 domain-containing protein</fullName>
    </submittedName>
</protein>
<proteinExistence type="predicted"/>
<accession>A0A7Y6UKT2</accession>
<organism evidence="1 2">
    <name type="scientific">Ensifer oleiphilus</name>
    <dbReference type="NCBI Taxonomy" id="2742698"/>
    <lineage>
        <taxon>Bacteria</taxon>
        <taxon>Pseudomonadati</taxon>
        <taxon>Pseudomonadota</taxon>
        <taxon>Alphaproteobacteria</taxon>
        <taxon>Hyphomicrobiales</taxon>
        <taxon>Rhizobiaceae</taxon>
        <taxon>Sinorhizobium/Ensifer group</taxon>
        <taxon>Ensifer</taxon>
    </lineage>
</organism>
<dbReference type="InterPro" id="IPR036287">
    <property type="entry name" value="Rv1873-like_sf"/>
</dbReference>
<dbReference type="SUPFAM" id="SSF140736">
    <property type="entry name" value="Rv1873-like"/>
    <property type="match status" value="1"/>
</dbReference>
<dbReference type="RefSeq" id="WP_176351384.1">
    <property type="nucleotide sequence ID" value="NZ_JABWDU010000001.1"/>
</dbReference>
<dbReference type="EMBL" id="JABWDU010000001">
    <property type="protein sequence ID" value="NVD37606.1"/>
    <property type="molecule type" value="Genomic_DNA"/>
</dbReference>
<evidence type="ECO:0000313" key="1">
    <source>
        <dbReference type="EMBL" id="NVD37606.1"/>
    </source>
</evidence>